<evidence type="ECO:0000313" key="2">
    <source>
        <dbReference type="Proteomes" id="UP001371456"/>
    </source>
</evidence>
<comment type="caution">
    <text evidence="1">The sequence shown here is derived from an EMBL/GenBank/DDBJ whole genome shotgun (WGS) entry which is preliminary data.</text>
</comment>
<organism evidence="1 2">
    <name type="scientific">Solanum bulbocastanum</name>
    <name type="common">Wild potato</name>
    <dbReference type="NCBI Taxonomy" id="147425"/>
    <lineage>
        <taxon>Eukaryota</taxon>
        <taxon>Viridiplantae</taxon>
        <taxon>Streptophyta</taxon>
        <taxon>Embryophyta</taxon>
        <taxon>Tracheophyta</taxon>
        <taxon>Spermatophyta</taxon>
        <taxon>Magnoliopsida</taxon>
        <taxon>eudicotyledons</taxon>
        <taxon>Gunneridae</taxon>
        <taxon>Pentapetalae</taxon>
        <taxon>asterids</taxon>
        <taxon>lamiids</taxon>
        <taxon>Solanales</taxon>
        <taxon>Solanaceae</taxon>
        <taxon>Solanoideae</taxon>
        <taxon>Solaneae</taxon>
        <taxon>Solanum</taxon>
    </lineage>
</organism>
<evidence type="ECO:0000313" key="1">
    <source>
        <dbReference type="EMBL" id="KAK6786999.1"/>
    </source>
</evidence>
<proteinExistence type="predicted"/>
<keyword evidence="2" id="KW-1185">Reference proteome</keyword>
<dbReference type="Proteomes" id="UP001371456">
    <property type="component" value="Unassembled WGS sequence"/>
</dbReference>
<name>A0AAN8YBN8_SOLBU</name>
<reference evidence="1 2" key="1">
    <citation type="submission" date="2024-02" db="EMBL/GenBank/DDBJ databases">
        <title>de novo genome assembly of Solanum bulbocastanum strain 11H21.</title>
        <authorList>
            <person name="Hosaka A.J."/>
        </authorList>
    </citation>
    <scope>NUCLEOTIDE SEQUENCE [LARGE SCALE GENOMIC DNA]</scope>
    <source>
        <tissue evidence="1">Young leaves</tissue>
    </source>
</reference>
<accession>A0AAN8YBN8</accession>
<gene>
    <name evidence="1" type="ORF">RDI58_015524</name>
</gene>
<sequence>MLDSMVCH</sequence>
<protein>
    <submittedName>
        <fullName evidence="1">Uncharacterized protein</fullName>
    </submittedName>
</protein>
<dbReference type="EMBL" id="JBANQN010000006">
    <property type="protein sequence ID" value="KAK6786999.1"/>
    <property type="molecule type" value="Genomic_DNA"/>
</dbReference>